<dbReference type="InterPro" id="IPR000867">
    <property type="entry name" value="IGFBP-like"/>
</dbReference>
<comment type="subcellular location">
    <subcellularLocation>
        <location evidence="1">Secreted</location>
    </subcellularLocation>
</comment>
<name>A0A2I9LPX2_9SCOR</name>
<dbReference type="PANTHER" id="PTHR14186">
    <property type="entry name" value="INSULIN-LIKE GROWTH FACTOR BINDING PROTEIN-RELATED"/>
    <property type="match status" value="1"/>
</dbReference>
<dbReference type="GO" id="GO:0005520">
    <property type="term" value="F:insulin-like growth factor binding"/>
    <property type="evidence" value="ECO:0007669"/>
    <property type="project" value="InterPro"/>
</dbReference>
<evidence type="ECO:0000313" key="7">
    <source>
        <dbReference type="EMBL" id="MBW20447.1"/>
    </source>
</evidence>
<reference evidence="7" key="1">
    <citation type="journal article" date="2017" name="Toxicon">
        <title>Venom-gland transcriptomics and venom proteomics of the Hentz striped scorpion (Centruroides hentzi; Buthidae) reveal high toxin diversity in a harmless member of a lethal family.</title>
        <authorList>
            <person name="Ward M.J."/>
            <person name="Ellsworth S.A."/>
            <person name="Rokyta D.R."/>
        </authorList>
    </citation>
    <scope>NUCLEOTIDE SEQUENCE</scope>
    <source>
        <tissue evidence="7">Venom gland</tissue>
    </source>
</reference>
<dbReference type="InterPro" id="IPR009030">
    <property type="entry name" value="Growth_fac_rcpt_cys_sf"/>
</dbReference>
<dbReference type="InterPro" id="IPR011390">
    <property type="entry name" value="IGFBP_rP_mac25"/>
</dbReference>
<dbReference type="PROSITE" id="PS51323">
    <property type="entry name" value="IGFBP_N_2"/>
    <property type="match status" value="1"/>
</dbReference>
<dbReference type="GO" id="GO:0001558">
    <property type="term" value="P:regulation of cell growth"/>
    <property type="evidence" value="ECO:0007669"/>
    <property type="project" value="InterPro"/>
</dbReference>
<feature type="signal peptide" evidence="5">
    <location>
        <begin position="1"/>
        <end position="18"/>
    </location>
</feature>
<sequence>MRTSNVLLIFIVIASANACDFCFNYECPSPPEDCPFGTVLDGCGCCLVCAKGEGEICGGVWDVEGICAEGLTCVEINRLIRGIVDLPGICRKLKQ</sequence>
<dbReference type="PANTHER" id="PTHR14186:SF19">
    <property type="entry name" value="INSULIN-LIKE GROWTH FACTOR-BINDING PROTEIN 7"/>
    <property type="match status" value="1"/>
</dbReference>
<proteinExistence type="predicted"/>
<dbReference type="SUPFAM" id="SSF57184">
    <property type="entry name" value="Growth factor receptor domain"/>
    <property type="match status" value="1"/>
</dbReference>
<keyword evidence="4" id="KW-1015">Disulfide bond</keyword>
<dbReference type="GO" id="GO:0009966">
    <property type="term" value="P:regulation of signal transduction"/>
    <property type="evidence" value="ECO:0007669"/>
    <property type="project" value="TreeGrafter"/>
</dbReference>
<dbReference type="Pfam" id="PF00219">
    <property type="entry name" value="IGFBP"/>
    <property type="match status" value="1"/>
</dbReference>
<evidence type="ECO:0000256" key="2">
    <source>
        <dbReference type="ARBA" id="ARBA00022525"/>
    </source>
</evidence>
<dbReference type="Gene3D" id="4.10.40.20">
    <property type="match status" value="1"/>
</dbReference>
<keyword evidence="3 5" id="KW-0732">Signal</keyword>
<dbReference type="GO" id="GO:0005576">
    <property type="term" value="C:extracellular region"/>
    <property type="evidence" value="ECO:0007669"/>
    <property type="project" value="UniProtKB-SubCell"/>
</dbReference>
<dbReference type="InterPro" id="IPR017891">
    <property type="entry name" value="Insulin_GF-bd_Cys-rich_CS"/>
</dbReference>
<feature type="chain" id="PRO_5014326789" evidence="5">
    <location>
        <begin position="19"/>
        <end position="95"/>
    </location>
</feature>
<evidence type="ECO:0000256" key="1">
    <source>
        <dbReference type="ARBA" id="ARBA00004613"/>
    </source>
</evidence>
<accession>A0A2I9LPX2</accession>
<dbReference type="AlphaFoldDB" id="A0A2I9LPX2"/>
<evidence type="ECO:0000256" key="3">
    <source>
        <dbReference type="ARBA" id="ARBA00022729"/>
    </source>
</evidence>
<evidence type="ECO:0000259" key="6">
    <source>
        <dbReference type="PROSITE" id="PS51323"/>
    </source>
</evidence>
<dbReference type="EMBL" id="GFWZ01000457">
    <property type="protein sequence ID" value="MBW20447.1"/>
    <property type="molecule type" value="Transcribed_RNA"/>
</dbReference>
<keyword evidence="2" id="KW-0964">Secreted</keyword>
<evidence type="ECO:0000256" key="4">
    <source>
        <dbReference type="ARBA" id="ARBA00023157"/>
    </source>
</evidence>
<protein>
    <submittedName>
        <fullName evidence="7">Venom protein</fullName>
    </submittedName>
</protein>
<feature type="domain" description="IGFBP N-terminal" evidence="6">
    <location>
        <begin position="12"/>
        <end position="93"/>
    </location>
</feature>
<evidence type="ECO:0000256" key="5">
    <source>
        <dbReference type="SAM" id="SignalP"/>
    </source>
</evidence>
<dbReference type="SMART" id="SM00121">
    <property type="entry name" value="IB"/>
    <property type="match status" value="1"/>
</dbReference>
<organism evidence="7">
    <name type="scientific">Centruroides hentzi</name>
    <dbReference type="NCBI Taxonomy" id="88313"/>
    <lineage>
        <taxon>Eukaryota</taxon>
        <taxon>Metazoa</taxon>
        <taxon>Ecdysozoa</taxon>
        <taxon>Arthropoda</taxon>
        <taxon>Chelicerata</taxon>
        <taxon>Arachnida</taxon>
        <taxon>Scorpiones</taxon>
        <taxon>Buthida</taxon>
        <taxon>Buthoidea</taxon>
        <taxon>Buthidae</taxon>
        <taxon>Centruroides</taxon>
    </lineage>
</organism>
<dbReference type="PROSITE" id="PS00222">
    <property type="entry name" value="IGFBP_N_1"/>
    <property type="match status" value="1"/>
</dbReference>